<sequence length="492" mass="56258">MKKDDEQKLRLSLSVRGYDSKPSGNEVGQILFRKSELTAVELFESIRHGHASCYLFSAPEQFGLRDKRKENYIGTQTLFYDFDKVEESVNDFVGHLKFRPSFSYSTYSDGTDGRHSFRLVYCFEGIIYGMENFEAAYRKIADLNGFSGLLDARAANQLYYGTTSTADTDFTGYIYSPADFGLTLHDTPHGTDTGVSDVVYDFRSKSIGYFLSSHAELALIHQQVQESALNDTGKGYLTYPEHYYKVAREWSSRWMDGELVRKKKRVPKGERKLNLFVRGMVFKTNKPDITYPELLYCLTYEVYHFFHNEDGKIDKKVIEETAKGVLRSDSTVQESSKGKFRVDKEYWTKHGITVPEARGMIKKILNKEEFYNHYNSSMSVADNIAKFQDEGYRISKSTVYRYLKEDNLLKGQSVSQSKDNNNNINTYNDTEDPIAAKVLEAIRNNATATIPEIARTSGVSEKTVKRRISQLKADGRLIREGGKAHGKWVVLD</sequence>
<name>A0A9D9NB72_9BACT</name>
<dbReference type="AlphaFoldDB" id="A0A9D9NB72"/>
<evidence type="ECO:0000313" key="2">
    <source>
        <dbReference type="Proteomes" id="UP000823660"/>
    </source>
</evidence>
<dbReference type="Gene3D" id="1.10.10.10">
    <property type="entry name" value="Winged helix-like DNA-binding domain superfamily/Winged helix DNA-binding domain"/>
    <property type="match status" value="1"/>
</dbReference>
<dbReference type="EMBL" id="JADIMH010000015">
    <property type="protein sequence ID" value="MBO8466790.1"/>
    <property type="molecule type" value="Genomic_DNA"/>
</dbReference>
<proteinExistence type="predicted"/>
<organism evidence="1 2">
    <name type="scientific">Candidatus Cryptobacteroides faecipullorum</name>
    <dbReference type="NCBI Taxonomy" id="2840764"/>
    <lineage>
        <taxon>Bacteria</taxon>
        <taxon>Pseudomonadati</taxon>
        <taxon>Bacteroidota</taxon>
        <taxon>Bacteroidia</taxon>
        <taxon>Bacteroidales</taxon>
        <taxon>Candidatus Cryptobacteroides</taxon>
    </lineage>
</organism>
<dbReference type="Pfam" id="PF13412">
    <property type="entry name" value="HTH_24"/>
    <property type="match status" value="1"/>
</dbReference>
<reference evidence="1" key="1">
    <citation type="submission" date="2020-10" db="EMBL/GenBank/DDBJ databases">
        <authorList>
            <person name="Gilroy R."/>
        </authorList>
    </citation>
    <scope>NUCLEOTIDE SEQUENCE</scope>
    <source>
        <strain evidence="1">B1-15692</strain>
    </source>
</reference>
<gene>
    <name evidence="1" type="ORF">IAB99_03390</name>
</gene>
<evidence type="ECO:0000313" key="1">
    <source>
        <dbReference type="EMBL" id="MBO8466790.1"/>
    </source>
</evidence>
<protein>
    <submittedName>
        <fullName evidence="1">Winged helix-turn-helix domain-containing protein</fullName>
    </submittedName>
</protein>
<dbReference type="SUPFAM" id="SSF46785">
    <property type="entry name" value="Winged helix' DNA-binding domain"/>
    <property type="match status" value="1"/>
</dbReference>
<dbReference type="InterPro" id="IPR036390">
    <property type="entry name" value="WH_DNA-bd_sf"/>
</dbReference>
<reference evidence="1" key="2">
    <citation type="journal article" date="2021" name="PeerJ">
        <title>Extensive microbial diversity within the chicken gut microbiome revealed by metagenomics and culture.</title>
        <authorList>
            <person name="Gilroy R."/>
            <person name="Ravi A."/>
            <person name="Getino M."/>
            <person name="Pursley I."/>
            <person name="Horton D.L."/>
            <person name="Alikhan N.F."/>
            <person name="Baker D."/>
            <person name="Gharbi K."/>
            <person name="Hall N."/>
            <person name="Watson M."/>
            <person name="Adriaenssens E.M."/>
            <person name="Foster-Nyarko E."/>
            <person name="Jarju S."/>
            <person name="Secka A."/>
            <person name="Antonio M."/>
            <person name="Oren A."/>
            <person name="Chaudhuri R.R."/>
            <person name="La Ragione R."/>
            <person name="Hildebrand F."/>
            <person name="Pallen M.J."/>
        </authorList>
    </citation>
    <scope>NUCLEOTIDE SEQUENCE</scope>
    <source>
        <strain evidence="1">B1-15692</strain>
    </source>
</reference>
<dbReference type="InterPro" id="IPR036388">
    <property type="entry name" value="WH-like_DNA-bd_sf"/>
</dbReference>
<comment type="caution">
    <text evidence="1">The sequence shown here is derived from an EMBL/GenBank/DDBJ whole genome shotgun (WGS) entry which is preliminary data.</text>
</comment>
<dbReference type="Proteomes" id="UP000823660">
    <property type="component" value="Unassembled WGS sequence"/>
</dbReference>
<accession>A0A9D9NB72</accession>